<evidence type="ECO:0000313" key="2">
    <source>
        <dbReference type="Proteomes" id="UP001483337"/>
    </source>
</evidence>
<protein>
    <submittedName>
        <fullName evidence="1">DUF1822 family protein</fullName>
    </submittedName>
</protein>
<gene>
    <name evidence="1" type="ORF">WJM97_11075</name>
</gene>
<dbReference type="InterPro" id="IPR014951">
    <property type="entry name" value="DUF1822"/>
</dbReference>
<dbReference type="Pfam" id="PF08852">
    <property type="entry name" value="DUF1822"/>
    <property type="match status" value="1"/>
</dbReference>
<dbReference type="Proteomes" id="UP001483337">
    <property type="component" value="Chromosome"/>
</dbReference>
<dbReference type="RefSeq" id="WP_353928880.1">
    <property type="nucleotide sequence ID" value="NZ_CP150886.1"/>
</dbReference>
<proteinExistence type="predicted"/>
<name>A0ABZ2URA4_9CYAN</name>
<sequence>MEISSMIEALTFTVPIPLKAHRIAQQLSQAQFTAEKVRKVYHNILAVHTVDFYLRCMGLDTDVAQSDSHDKVMLTFTDVADIDVKNYGKLECRPVLSDADVCYVPPDVWSDRIGYMVVHLNESLQQATIIGFATTVSENKGILPISELRTLAKFSEYLSHIRQPKPVNLRQWFEGVFEAGWLVLKELLSEEQIELAFGSARNRQSSLLSSEFDIIRAKKIDLGMQLVSHSLALIVIPRVNDETEVDLIVQLHPIKDQFYLPESVQMKLLDKNGTAVLDNQSRESDNYIQLKFTAEPGDLFSIAVSLENASVTESFFVAEN</sequence>
<organism evidence="1 2">
    <name type="scientific">Okeanomitos corallinicola TIOX110</name>
    <dbReference type="NCBI Taxonomy" id="3133117"/>
    <lineage>
        <taxon>Bacteria</taxon>
        <taxon>Bacillati</taxon>
        <taxon>Cyanobacteriota</taxon>
        <taxon>Cyanophyceae</taxon>
        <taxon>Nostocales</taxon>
        <taxon>Aphanizomenonaceae</taxon>
        <taxon>Okeanomitos</taxon>
    </lineage>
</organism>
<evidence type="ECO:0000313" key="1">
    <source>
        <dbReference type="EMBL" id="WZB85963.1"/>
    </source>
</evidence>
<keyword evidence="2" id="KW-1185">Reference proteome</keyword>
<dbReference type="EMBL" id="CP150886">
    <property type="protein sequence ID" value="WZB85963.1"/>
    <property type="molecule type" value="Genomic_DNA"/>
</dbReference>
<reference evidence="1 2" key="1">
    <citation type="submission" date="2024-04" db="EMBL/GenBank/DDBJ databases">
        <title>Okeanomitos corallinicola gen. &amp; sp. nov. (Nostocales, Cyanobacteria), a new toxic marine heterocyst-forming cyanobacterium from a coral reef.</title>
        <authorList>
            <person name="Li H."/>
            <person name="Li R."/>
            <person name="Kang J."/>
            <person name="Hii K.S."/>
            <person name="Mohamed H.F."/>
            <person name="Xu X."/>
            <person name="Luo Z."/>
        </authorList>
    </citation>
    <scope>NUCLEOTIDE SEQUENCE [LARGE SCALE GENOMIC DNA]</scope>
    <source>
        <strain evidence="1 2">TIOX110</strain>
    </source>
</reference>
<accession>A0ABZ2URA4</accession>